<dbReference type="InterPro" id="IPR008969">
    <property type="entry name" value="CarboxyPept-like_regulatory"/>
</dbReference>
<accession>A0ABV3ZQF2</accession>
<keyword evidence="1" id="KW-0175">Coiled coil</keyword>
<proteinExistence type="predicted"/>
<feature type="coiled-coil region" evidence="1">
    <location>
        <begin position="149"/>
        <end position="181"/>
    </location>
</feature>
<comment type="caution">
    <text evidence="3">The sequence shown here is derived from an EMBL/GenBank/DDBJ whole genome shotgun (WGS) entry which is preliminary data.</text>
</comment>
<sequence length="427" mass="46813">MADEYSHINYSIADIEKYLSGRMTAKEMHDLERAALSDPFLADAIEGYREADISQSYKHLDEISAMLRQDKNETKVIPILVRKNGWWRIAASVILLAGIGTISWLLIKENNSATGLAVAQEKRQPAQSADTVANEQKTEPPVIAKNEVIRQAQKNKEVAAEREQRAKLARAEANAAKKEELKAAKVARDEEAVAARADLLEEKTKSDTIKEISPAISNGSKALRNVTSGTQRGFAAPLKTYVFKGKVSDENHLPVPNATIAFTNTKAGTVTDMDGNFAIVSQDSTAMVSVSSIGYADKNVLLKQDSNNAITISESGESLAETVVMDYVSRKMKKTDSLASPVTGWESFDKYVAEKMKKKYDSTASMSDLNGDVMIEFLVDNKGKPYSFKVLKSLNGDADKIAVDIIKGGPAWTSDKKRKKGKVTIHF</sequence>
<evidence type="ECO:0000313" key="3">
    <source>
        <dbReference type="EMBL" id="MEX6691203.1"/>
    </source>
</evidence>
<dbReference type="RefSeq" id="WP_369332619.1">
    <property type="nucleotide sequence ID" value="NZ_JAULBC010000014.1"/>
</dbReference>
<name>A0ABV3ZQF2_9BACT</name>
<organism evidence="3 4">
    <name type="scientific">Danxiaibacter flavus</name>
    <dbReference type="NCBI Taxonomy" id="3049108"/>
    <lineage>
        <taxon>Bacteria</taxon>
        <taxon>Pseudomonadati</taxon>
        <taxon>Bacteroidota</taxon>
        <taxon>Chitinophagia</taxon>
        <taxon>Chitinophagales</taxon>
        <taxon>Chitinophagaceae</taxon>
        <taxon>Danxiaibacter</taxon>
    </lineage>
</organism>
<feature type="transmembrane region" description="Helical" evidence="2">
    <location>
        <begin position="85"/>
        <end position="107"/>
    </location>
</feature>
<dbReference type="Gene3D" id="2.60.40.1120">
    <property type="entry name" value="Carboxypeptidase-like, regulatory domain"/>
    <property type="match status" value="1"/>
</dbReference>
<keyword evidence="4" id="KW-1185">Reference proteome</keyword>
<gene>
    <name evidence="3" type="ORF">QTN47_27080</name>
</gene>
<dbReference type="Pfam" id="PF13715">
    <property type="entry name" value="CarbopepD_reg_2"/>
    <property type="match status" value="1"/>
</dbReference>
<keyword evidence="2" id="KW-0472">Membrane</keyword>
<protein>
    <submittedName>
        <fullName evidence="3">Carboxypeptidase-like regulatory domain-containing protein</fullName>
    </submittedName>
</protein>
<keyword evidence="2" id="KW-0812">Transmembrane</keyword>
<evidence type="ECO:0000313" key="4">
    <source>
        <dbReference type="Proteomes" id="UP001560573"/>
    </source>
</evidence>
<evidence type="ECO:0000256" key="2">
    <source>
        <dbReference type="SAM" id="Phobius"/>
    </source>
</evidence>
<keyword evidence="2" id="KW-1133">Transmembrane helix</keyword>
<dbReference type="Proteomes" id="UP001560573">
    <property type="component" value="Unassembled WGS sequence"/>
</dbReference>
<dbReference type="SUPFAM" id="SSF49464">
    <property type="entry name" value="Carboxypeptidase regulatory domain-like"/>
    <property type="match status" value="1"/>
</dbReference>
<reference evidence="3 4" key="1">
    <citation type="submission" date="2023-07" db="EMBL/GenBank/DDBJ databases">
        <authorList>
            <person name="Lian W.-H."/>
        </authorList>
    </citation>
    <scope>NUCLEOTIDE SEQUENCE [LARGE SCALE GENOMIC DNA]</scope>
    <source>
        <strain evidence="3 4">SYSU DXS3180</strain>
    </source>
</reference>
<dbReference type="EMBL" id="JAULBC010000014">
    <property type="protein sequence ID" value="MEX6691203.1"/>
    <property type="molecule type" value="Genomic_DNA"/>
</dbReference>
<evidence type="ECO:0000256" key="1">
    <source>
        <dbReference type="SAM" id="Coils"/>
    </source>
</evidence>